<proteinExistence type="predicted"/>
<organism evidence="1 2">
    <name type="scientific">Modicella reniformis</name>
    <dbReference type="NCBI Taxonomy" id="1440133"/>
    <lineage>
        <taxon>Eukaryota</taxon>
        <taxon>Fungi</taxon>
        <taxon>Fungi incertae sedis</taxon>
        <taxon>Mucoromycota</taxon>
        <taxon>Mortierellomycotina</taxon>
        <taxon>Mortierellomycetes</taxon>
        <taxon>Mortierellales</taxon>
        <taxon>Mortierellaceae</taxon>
        <taxon>Modicella</taxon>
    </lineage>
</organism>
<reference evidence="1" key="1">
    <citation type="journal article" date="2020" name="Fungal Divers.">
        <title>Resolving the Mortierellaceae phylogeny through synthesis of multi-gene phylogenetics and phylogenomics.</title>
        <authorList>
            <person name="Vandepol N."/>
            <person name="Liber J."/>
            <person name="Desiro A."/>
            <person name="Na H."/>
            <person name="Kennedy M."/>
            <person name="Barry K."/>
            <person name="Grigoriev I.V."/>
            <person name="Miller A.N."/>
            <person name="O'Donnell K."/>
            <person name="Stajich J.E."/>
            <person name="Bonito G."/>
        </authorList>
    </citation>
    <scope>NUCLEOTIDE SEQUENCE</scope>
    <source>
        <strain evidence="1">MES-2147</strain>
    </source>
</reference>
<keyword evidence="2" id="KW-1185">Reference proteome</keyword>
<protein>
    <submittedName>
        <fullName evidence="1">Uncharacterized protein</fullName>
    </submittedName>
</protein>
<sequence>MSYSEESGINVYRDQMEDFAGIILETVQAKEDQVGAGEKEQVQVEVDDKTDKVEAHKTSKKYPYLICDIETDYSTRLLFNLQDFITIANRSQVGDLYRSGLGTAAHSPKTFKIMKALHPGFKPRATVKLTVITTSDPRQITNSLDNKSQKKDDLVTLCRKDNCSTSTLIFFGTKQDRDNKNRYSLLGLMDRVIRNNSDAKSITQSPYRLTMSVNTLSA</sequence>
<evidence type="ECO:0000313" key="2">
    <source>
        <dbReference type="Proteomes" id="UP000749646"/>
    </source>
</evidence>
<accession>A0A9P6IM12</accession>
<dbReference type="AlphaFoldDB" id="A0A9P6IM12"/>
<dbReference type="Proteomes" id="UP000749646">
    <property type="component" value="Unassembled WGS sequence"/>
</dbReference>
<evidence type="ECO:0000313" key="1">
    <source>
        <dbReference type="EMBL" id="KAF9929953.1"/>
    </source>
</evidence>
<gene>
    <name evidence="1" type="ORF">BGZ65_005553</name>
</gene>
<comment type="caution">
    <text evidence="1">The sequence shown here is derived from an EMBL/GenBank/DDBJ whole genome shotgun (WGS) entry which is preliminary data.</text>
</comment>
<name>A0A9P6IM12_9FUNG</name>
<dbReference type="EMBL" id="JAAAHW010010145">
    <property type="protein sequence ID" value="KAF9929953.1"/>
    <property type="molecule type" value="Genomic_DNA"/>
</dbReference>